<name>A0A0A3YY60_BRAJP</name>
<feature type="domain" description="Glycoside hydrolase family 5" evidence="6">
    <location>
        <begin position="66"/>
        <end position="315"/>
    </location>
</feature>
<dbReference type="Proteomes" id="UP000030377">
    <property type="component" value="Unassembled WGS sequence"/>
</dbReference>
<dbReference type="GO" id="GO:0009986">
    <property type="term" value="C:cell surface"/>
    <property type="evidence" value="ECO:0007669"/>
    <property type="project" value="TreeGrafter"/>
</dbReference>
<keyword evidence="3 4" id="KW-0326">Glycosidase</keyword>
<proteinExistence type="inferred from homology"/>
<dbReference type="Gene3D" id="3.20.20.80">
    <property type="entry name" value="Glycosidases"/>
    <property type="match status" value="1"/>
</dbReference>
<dbReference type="InterPro" id="IPR017853">
    <property type="entry name" value="GH"/>
</dbReference>
<dbReference type="InterPro" id="IPR001547">
    <property type="entry name" value="Glyco_hydro_5"/>
</dbReference>
<dbReference type="GO" id="GO:0009251">
    <property type="term" value="P:glucan catabolic process"/>
    <property type="evidence" value="ECO:0007669"/>
    <property type="project" value="TreeGrafter"/>
</dbReference>
<evidence type="ECO:0000313" key="7">
    <source>
        <dbReference type="EMBL" id="KGT78558.1"/>
    </source>
</evidence>
<feature type="signal peptide" evidence="5">
    <location>
        <begin position="1"/>
        <end position="30"/>
    </location>
</feature>
<dbReference type="PANTHER" id="PTHR31297">
    <property type="entry name" value="GLUCAN ENDO-1,6-BETA-GLUCOSIDASE B"/>
    <property type="match status" value="1"/>
</dbReference>
<keyword evidence="1 5" id="KW-0732">Signal</keyword>
<keyword evidence="2 4" id="KW-0378">Hydrolase</keyword>
<evidence type="ECO:0000256" key="3">
    <source>
        <dbReference type="ARBA" id="ARBA00023295"/>
    </source>
</evidence>
<accession>A0A0A3YY60</accession>
<gene>
    <name evidence="7" type="ORF">MA20_14215</name>
</gene>
<dbReference type="GO" id="GO:0008422">
    <property type="term" value="F:beta-glucosidase activity"/>
    <property type="evidence" value="ECO:0007669"/>
    <property type="project" value="TreeGrafter"/>
</dbReference>
<evidence type="ECO:0000256" key="4">
    <source>
        <dbReference type="RuleBase" id="RU361153"/>
    </source>
</evidence>
<evidence type="ECO:0000313" key="8">
    <source>
        <dbReference type="Proteomes" id="UP000030377"/>
    </source>
</evidence>
<comment type="caution">
    <text evidence="7">The sequence shown here is derived from an EMBL/GenBank/DDBJ whole genome shotgun (WGS) entry which is preliminary data.</text>
</comment>
<dbReference type="InterPro" id="IPR050386">
    <property type="entry name" value="Glycosyl_hydrolase_5"/>
</dbReference>
<reference evidence="7 8" key="1">
    <citation type="submission" date="2014-09" db="EMBL/GenBank/DDBJ databases">
        <title>Draft genome of Bradyrhizobium japonicum Is-34.</title>
        <authorList>
            <person name="Tsurumaru H."/>
            <person name="Yamakawa T."/>
            <person name="Hashimoto S."/>
            <person name="Okizaki K."/>
            <person name="Kanesaki Y."/>
            <person name="Yoshikawa H."/>
            <person name="Yajima S."/>
        </authorList>
    </citation>
    <scope>NUCLEOTIDE SEQUENCE [LARGE SCALE GENOMIC DNA]</scope>
    <source>
        <strain evidence="7 8">Is-34</strain>
    </source>
</reference>
<dbReference type="GO" id="GO:0005576">
    <property type="term" value="C:extracellular region"/>
    <property type="evidence" value="ECO:0007669"/>
    <property type="project" value="TreeGrafter"/>
</dbReference>
<protein>
    <submittedName>
        <fullName evidence="7">Cellulase</fullName>
    </submittedName>
</protein>
<feature type="chain" id="PRO_5002017924" evidence="5">
    <location>
        <begin position="31"/>
        <end position="341"/>
    </location>
</feature>
<dbReference type="RefSeq" id="WP_041955598.1">
    <property type="nucleotide sequence ID" value="NZ_JRPN01000014.1"/>
</dbReference>
<evidence type="ECO:0000256" key="1">
    <source>
        <dbReference type="ARBA" id="ARBA00022729"/>
    </source>
</evidence>
<evidence type="ECO:0000256" key="5">
    <source>
        <dbReference type="SAM" id="SignalP"/>
    </source>
</evidence>
<evidence type="ECO:0000256" key="2">
    <source>
        <dbReference type="ARBA" id="ARBA00022801"/>
    </source>
</evidence>
<dbReference type="PANTHER" id="PTHR31297:SF17">
    <property type="entry name" value="ENDOGLUCANASE"/>
    <property type="match status" value="1"/>
</dbReference>
<comment type="similarity">
    <text evidence="4">Belongs to the glycosyl hydrolase 5 (cellulase A) family.</text>
</comment>
<dbReference type="EMBL" id="JRPN01000014">
    <property type="protein sequence ID" value="KGT78558.1"/>
    <property type="molecule type" value="Genomic_DNA"/>
</dbReference>
<dbReference type="SUPFAM" id="SSF51445">
    <property type="entry name" value="(Trans)glycosidases"/>
    <property type="match status" value="1"/>
</dbReference>
<dbReference type="STRING" id="375.BKD09_RS33400"/>
<evidence type="ECO:0000259" key="6">
    <source>
        <dbReference type="Pfam" id="PF00150"/>
    </source>
</evidence>
<organism evidence="7 8">
    <name type="scientific">Bradyrhizobium japonicum</name>
    <dbReference type="NCBI Taxonomy" id="375"/>
    <lineage>
        <taxon>Bacteria</taxon>
        <taxon>Pseudomonadati</taxon>
        <taxon>Pseudomonadota</taxon>
        <taxon>Alphaproteobacteria</taxon>
        <taxon>Hyphomicrobiales</taxon>
        <taxon>Nitrobacteraceae</taxon>
        <taxon>Bradyrhizobium</taxon>
    </lineage>
</organism>
<dbReference type="Pfam" id="PF00150">
    <property type="entry name" value="Cellulase"/>
    <property type="match status" value="1"/>
</dbReference>
<sequence>MTAPRARWSRSFNLAAAVFIVASLFSNAHAAGQLVPRDAARLGRGINILGYDGIWEGGQNAPFRLDNLTAIKKAGFSHVRINFFGFKFMDRANVLDEVVLRRLDAVIEEILARNLVPILDEHDTHVCQRDVSECGEKLRAFWRQIAERYAGRYPRLVFEVLNEPGGQMTSASWNSLLNDCIGIIRRTNAERRVIAAVLNTDEIPIDDLALPADDRNLIVTFHYYAPIRFTHQGAPWSETFARIGPLDWGSPDDEARAAADFEKVSRWSEREKRPIYLGEFGVYERAPSESRQRYLSFVARSADRRGWAWAYWQFDHDFAAFDSARQVWKPDILRALIPPAR</sequence>
<dbReference type="AlphaFoldDB" id="A0A0A3YY60"/>